<comment type="caution">
    <text evidence="3">The sequence shown here is derived from an EMBL/GenBank/DDBJ whole genome shotgun (WGS) entry which is preliminary data.</text>
</comment>
<evidence type="ECO:0000256" key="2">
    <source>
        <dbReference type="ARBA" id="ARBA00023002"/>
    </source>
</evidence>
<keyword evidence="2" id="KW-0560">Oxidoreductase</keyword>
<dbReference type="RefSeq" id="WP_223419625.1">
    <property type="nucleotide sequence ID" value="NZ_JAIPME010000002.1"/>
</dbReference>
<gene>
    <name evidence="3" type="ORF">K8P03_06665</name>
</gene>
<comment type="similarity">
    <text evidence="1">Belongs to the short-chain dehydrogenases/reductases (SDR) family.</text>
</comment>
<keyword evidence="4" id="KW-1185">Reference proteome</keyword>
<reference evidence="3 4" key="1">
    <citation type="submission" date="2021-08" db="EMBL/GenBank/DDBJ databases">
        <title>FDA dAtabase for Regulatory Grade micrObial Sequences (FDA-ARGOS): Supporting development and validation of Infectious Disease Dx tests.</title>
        <authorList>
            <person name="Sproer C."/>
            <person name="Gronow S."/>
            <person name="Severitt S."/>
            <person name="Schroder I."/>
            <person name="Tallon L."/>
            <person name="Sadzewicz L."/>
            <person name="Zhao X."/>
            <person name="Boylan J."/>
            <person name="Ott S."/>
            <person name="Bowen H."/>
            <person name="Vavikolanu K."/>
            <person name="Hazen T."/>
            <person name="Aluvathingal J."/>
            <person name="Nadendla S."/>
            <person name="Lowell S."/>
            <person name="Myers T."/>
            <person name="Yan Y."/>
            <person name="Sichtig H."/>
        </authorList>
    </citation>
    <scope>NUCLEOTIDE SEQUENCE [LARGE SCALE GENOMIC DNA]</scope>
    <source>
        <strain evidence="3 4">FDAARGOS_1460</strain>
    </source>
</reference>
<evidence type="ECO:0000256" key="1">
    <source>
        <dbReference type="ARBA" id="ARBA00006484"/>
    </source>
</evidence>
<name>A0ABS7SZL4_9FIRM</name>
<dbReference type="PRINTS" id="PR00081">
    <property type="entry name" value="GDHRDH"/>
</dbReference>
<proteinExistence type="inferred from homology"/>
<evidence type="ECO:0000313" key="3">
    <source>
        <dbReference type="EMBL" id="MBZ2386961.1"/>
    </source>
</evidence>
<dbReference type="InterPro" id="IPR002347">
    <property type="entry name" value="SDR_fam"/>
</dbReference>
<protein>
    <submittedName>
        <fullName evidence="3">3-ketoacyl-ACP reductase</fullName>
    </submittedName>
</protein>
<dbReference type="SUPFAM" id="SSF51735">
    <property type="entry name" value="NAD(P)-binding Rossmann-fold domains"/>
    <property type="match status" value="1"/>
</dbReference>
<dbReference type="Proteomes" id="UP000734271">
    <property type="component" value="Unassembled WGS sequence"/>
</dbReference>
<dbReference type="PANTHER" id="PTHR43639">
    <property type="entry name" value="OXIDOREDUCTASE, SHORT-CHAIN DEHYDROGENASE/REDUCTASE FAMILY (AFU_ORTHOLOGUE AFUA_5G02870)"/>
    <property type="match status" value="1"/>
</dbReference>
<accession>A0ABS7SZL4</accession>
<dbReference type="PANTHER" id="PTHR43639:SF1">
    <property type="entry name" value="SHORT-CHAIN DEHYDROGENASE_REDUCTASE FAMILY PROTEIN"/>
    <property type="match status" value="1"/>
</dbReference>
<evidence type="ECO:0000313" key="4">
    <source>
        <dbReference type="Proteomes" id="UP000734271"/>
    </source>
</evidence>
<dbReference type="InterPro" id="IPR036291">
    <property type="entry name" value="NAD(P)-bd_dom_sf"/>
</dbReference>
<organism evidence="3 4">
    <name type="scientific">Anaerococcus murdochii</name>
    <dbReference type="NCBI Taxonomy" id="411577"/>
    <lineage>
        <taxon>Bacteria</taxon>
        <taxon>Bacillati</taxon>
        <taxon>Bacillota</taxon>
        <taxon>Tissierellia</taxon>
        <taxon>Tissierellales</taxon>
        <taxon>Peptoniphilaceae</taxon>
        <taxon>Anaerococcus</taxon>
    </lineage>
</organism>
<dbReference type="InterPro" id="IPR020904">
    <property type="entry name" value="Sc_DH/Rdtase_CS"/>
</dbReference>
<dbReference type="Gene3D" id="3.40.50.720">
    <property type="entry name" value="NAD(P)-binding Rossmann-like Domain"/>
    <property type="match status" value="1"/>
</dbReference>
<dbReference type="Pfam" id="PF13561">
    <property type="entry name" value="adh_short_C2"/>
    <property type="match status" value="1"/>
</dbReference>
<dbReference type="PRINTS" id="PR00080">
    <property type="entry name" value="SDRFAMILY"/>
</dbReference>
<dbReference type="PROSITE" id="PS00061">
    <property type="entry name" value="ADH_SHORT"/>
    <property type="match status" value="1"/>
</dbReference>
<dbReference type="NCBIfam" id="NF009386">
    <property type="entry name" value="PRK12745.1"/>
    <property type="match status" value="1"/>
</dbReference>
<sequence>MSERVAIITGATRGIGLGITKQLLKDGYKICAFGTRNIEDYDEFSKIYDKEKIFYYKGNIANKEDRERFVEKAYERFGSINILVNNAGVAPKVREDILKVSEESIDRLFEINTKSMFFLSQDVARRMIEDNSTEDKCIINISSVSSSVVSTDRADYCISKAAISMITKLFASKLGEYGINVYEIQPGIIKTDMTKVAESKYDKLFAEGITPIKRWGYPEDIALAVSALAEFKFKYTTGQVIRVDGGYTLQTL</sequence>
<dbReference type="EMBL" id="JAIPME010000002">
    <property type="protein sequence ID" value="MBZ2386961.1"/>
    <property type="molecule type" value="Genomic_DNA"/>
</dbReference>